<dbReference type="Pfam" id="PF00664">
    <property type="entry name" value="ABC_membrane"/>
    <property type="match status" value="1"/>
</dbReference>
<dbReference type="Gene3D" id="3.90.70.10">
    <property type="entry name" value="Cysteine proteinases"/>
    <property type="match status" value="1"/>
</dbReference>
<evidence type="ECO:0000256" key="9">
    <source>
        <dbReference type="SAM" id="Phobius"/>
    </source>
</evidence>
<accession>A0A9D1E1R1</accession>
<dbReference type="SUPFAM" id="SSF52540">
    <property type="entry name" value="P-loop containing nucleoside triphosphate hydrolases"/>
    <property type="match status" value="1"/>
</dbReference>
<dbReference type="PROSITE" id="PS50990">
    <property type="entry name" value="PEPTIDASE_C39"/>
    <property type="match status" value="1"/>
</dbReference>
<dbReference type="PROSITE" id="PS50929">
    <property type="entry name" value="ABC_TM1F"/>
    <property type="match status" value="1"/>
</dbReference>
<comment type="caution">
    <text evidence="13">The sequence shown here is derived from an EMBL/GenBank/DDBJ whole genome shotgun (WGS) entry which is preliminary data.</text>
</comment>
<dbReference type="CDD" id="cd03228">
    <property type="entry name" value="ABCC_MRP_Like"/>
    <property type="match status" value="1"/>
</dbReference>
<proteinExistence type="predicted"/>
<dbReference type="InterPro" id="IPR027417">
    <property type="entry name" value="P-loop_NTPase"/>
</dbReference>
<dbReference type="Gene3D" id="3.40.50.300">
    <property type="entry name" value="P-loop containing nucleotide triphosphate hydrolases"/>
    <property type="match status" value="1"/>
</dbReference>
<comment type="subcellular location">
    <subcellularLocation>
        <location evidence="1">Cell membrane</location>
        <topology evidence="1">Multi-pass membrane protein</topology>
    </subcellularLocation>
</comment>
<dbReference type="GO" id="GO:0140359">
    <property type="term" value="F:ABC-type transporter activity"/>
    <property type="evidence" value="ECO:0007669"/>
    <property type="project" value="InterPro"/>
</dbReference>
<evidence type="ECO:0000256" key="2">
    <source>
        <dbReference type="ARBA" id="ARBA00022692"/>
    </source>
</evidence>
<keyword evidence="8" id="KW-0080">Bacteriocin transport</keyword>
<organism evidence="13 14">
    <name type="scientific">Candidatus Coprenecus avistercoris</name>
    <dbReference type="NCBI Taxonomy" id="2840730"/>
    <lineage>
        <taxon>Bacteria</taxon>
        <taxon>Pseudomonadati</taxon>
        <taxon>Bacteroidota</taxon>
        <taxon>Bacteroidia</taxon>
        <taxon>Bacteroidales</taxon>
        <taxon>Rikenellaceae</taxon>
        <taxon>Rikenellaceae incertae sedis</taxon>
        <taxon>Candidatus Coprenecus</taxon>
    </lineage>
</organism>
<dbReference type="AlphaFoldDB" id="A0A9D1E1R1"/>
<dbReference type="Proteomes" id="UP000886744">
    <property type="component" value="Unassembled WGS sequence"/>
</dbReference>
<keyword evidence="7 9" id="KW-0472">Membrane</keyword>
<evidence type="ECO:0000256" key="6">
    <source>
        <dbReference type="ARBA" id="ARBA00022989"/>
    </source>
</evidence>
<keyword evidence="4" id="KW-0067">ATP-binding</keyword>
<dbReference type="InterPro" id="IPR003593">
    <property type="entry name" value="AAA+_ATPase"/>
</dbReference>
<keyword evidence="3" id="KW-0547">Nucleotide-binding</keyword>
<dbReference type="InterPro" id="IPR011527">
    <property type="entry name" value="ABC1_TM_dom"/>
</dbReference>
<dbReference type="GO" id="GO:0043213">
    <property type="term" value="P:bacteriocin transport"/>
    <property type="evidence" value="ECO:0007669"/>
    <property type="project" value="UniProtKB-KW"/>
</dbReference>
<feature type="transmembrane region" description="Helical" evidence="9">
    <location>
        <begin position="281"/>
        <end position="299"/>
    </location>
</feature>
<reference evidence="13" key="1">
    <citation type="submission" date="2020-10" db="EMBL/GenBank/DDBJ databases">
        <authorList>
            <person name="Gilroy R."/>
        </authorList>
    </citation>
    <scope>NUCLEOTIDE SEQUENCE</scope>
    <source>
        <strain evidence="13">ChiHjej13B12-12457</strain>
    </source>
</reference>
<dbReference type="GO" id="GO:0006508">
    <property type="term" value="P:proteolysis"/>
    <property type="evidence" value="ECO:0007669"/>
    <property type="project" value="InterPro"/>
</dbReference>
<dbReference type="PANTHER" id="PTHR24221">
    <property type="entry name" value="ATP-BINDING CASSETTE SUB-FAMILY B"/>
    <property type="match status" value="1"/>
</dbReference>
<feature type="domain" description="ABC transporter" evidence="10">
    <location>
        <begin position="481"/>
        <end position="698"/>
    </location>
</feature>
<dbReference type="GO" id="GO:0005886">
    <property type="term" value="C:plasma membrane"/>
    <property type="evidence" value="ECO:0007669"/>
    <property type="project" value="UniProtKB-SubCell"/>
</dbReference>
<dbReference type="InterPro" id="IPR036640">
    <property type="entry name" value="ABC1_TM_sf"/>
</dbReference>
<keyword evidence="2 9" id="KW-0812">Transmembrane</keyword>
<dbReference type="InterPro" id="IPR017871">
    <property type="entry name" value="ABC_transporter-like_CS"/>
</dbReference>
<evidence type="ECO:0000259" key="10">
    <source>
        <dbReference type="PROSITE" id="PS50893"/>
    </source>
</evidence>
<dbReference type="Pfam" id="PF03412">
    <property type="entry name" value="Peptidase_C39"/>
    <property type="match status" value="1"/>
</dbReference>
<feature type="transmembrane region" description="Helical" evidence="9">
    <location>
        <begin position="166"/>
        <end position="191"/>
    </location>
</feature>
<dbReference type="GO" id="GO:0016887">
    <property type="term" value="F:ATP hydrolysis activity"/>
    <property type="evidence" value="ECO:0007669"/>
    <property type="project" value="InterPro"/>
</dbReference>
<dbReference type="InterPro" id="IPR005074">
    <property type="entry name" value="Peptidase_C39"/>
</dbReference>
<evidence type="ECO:0000256" key="8">
    <source>
        <dbReference type="ARBA" id="ARBA00043264"/>
    </source>
</evidence>
<keyword evidence="6 9" id="KW-1133">Transmembrane helix</keyword>
<sequence>MKKEIKVRQHDNTDCAAACVASVCAHYGLRLPLLRIREACGTGPDGTSLQGIIDACGRLGMDAAGLRAKEKHITDLQEAVKPVILHLRKKNGWLHYVVLYAIDDSTATVMDPEDGEIHRMSPADLEEEWSGFIVALAPSPSFQKGDRRTPVLARFREILLYYKKELAMVLAGSAAFIAATLSTSLFLQRIIDDIIPSGDRGALAAIGAAMLCLAGLTWLVSYMRSVLLVRTSLQIDCRLIMSYFGKLFSLPVSFFDSMSSGELNSRVSDAYRIRSFITGRLLIMAVSVLTLLLATAILMTFYWKLTLITMSFIPVFILLYRISDRVNRRLNRRIIEANASFEQTNIEWLSSVRAVKYFGASREAVRQIGRKYFRTADAMYRGGMFTSAMASSSDTVSRLVHTVTLTAGAFFVLRSELTVGELVSFFSFAALLTSPIVMLIESSREITEARISAERIFDILDMDDETGGETLDFTPSADDRIEVRGLGFSFPGRMKLLDGLSFDIEPGKVHLIRGANGSGKSTLAALLMRGYTPQEGRITVGGTDIRNIPPDRWRRHISIVPQKPDIFDGTILDNIVMGDSGYDIREVTAACAIAGLAPTLESLPGGLLAHTGEHAGRLSGGERQKVALARALYRRPKVLILDEAATHLDSDSRTRLTETILTLKEKGITVILISHEQEAASLADNIIDINKKNAHSQA</sequence>
<dbReference type="CDD" id="cd18570">
    <property type="entry name" value="ABC_6TM_PCAT1_LagD_like"/>
    <property type="match status" value="1"/>
</dbReference>
<dbReference type="GO" id="GO:0008233">
    <property type="term" value="F:peptidase activity"/>
    <property type="evidence" value="ECO:0007669"/>
    <property type="project" value="InterPro"/>
</dbReference>
<feature type="transmembrane region" description="Helical" evidence="9">
    <location>
        <begin position="203"/>
        <end position="223"/>
    </location>
</feature>
<evidence type="ECO:0000259" key="11">
    <source>
        <dbReference type="PROSITE" id="PS50929"/>
    </source>
</evidence>
<protein>
    <submittedName>
        <fullName evidence="13">Peptidase domain-containing ABC transporter</fullName>
    </submittedName>
</protein>
<dbReference type="GO" id="GO:0005524">
    <property type="term" value="F:ATP binding"/>
    <property type="evidence" value="ECO:0007669"/>
    <property type="project" value="UniProtKB-KW"/>
</dbReference>
<dbReference type="Pfam" id="PF00005">
    <property type="entry name" value="ABC_tran"/>
    <property type="match status" value="1"/>
</dbReference>
<keyword evidence="5" id="KW-0813">Transport</keyword>
<dbReference type="EMBL" id="DVHI01000074">
    <property type="protein sequence ID" value="HIR63042.1"/>
    <property type="molecule type" value="Genomic_DNA"/>
</dbReference>
<dbReference type="GO" id="GO:0034040">
    <property type="term" value="F:ATPase-coupled lipid transmembrane transporter activity"/>
    <property type="evidence" value="ECO:0007669"/>
    <property type="project" value="TreeGrafter"/>
</dbReference>
<keyword evidence="5" id="KW-0653">Protein transport</keyword>
<feature type="domain" description="ABC transmembrane type-1" evidence="11">
    <location>
        <begin position="167"/>
        <end position="448"/>
    </location>
</feature>
<dbReference type="Gene3D" id="1.20.1560.10">
    <property type="entry name" value="ABC transporter type 1, transmembrane domain"/>
    <property type="match status" value="1"/>
</dbReference>
<reference evidence="13" key="2">
    <citation type="journal article" date="2021" name="PeerJ">
        <title>Extensive microbial diversity within the chicken gut microbiome revealed by metagenomics and culture.</title>
        <authorList>
            <person name="Gilroy R."/>
            <person name="Ravi A."/>
            <person name="Getino M."/>
            <person name="Pursley I."/>
            <person name="Horton D.L."/>
            <person name="Alikhan N.F."/>
            <person name="Baker D."/>
            <person name="Gharbi K."/>
            <person name="Hall N."/>
            <person name="Watson M."/>
            <person name="Adriaenssens E.M."/>
            <person name="Foster-Nyarko E."/>
            <person name="Jarju S."/>
            <person name="Secka A."/>
            <person name="Antonio M."/>
            <person name="Oren A."/>
            <person name="Chaudhuri R.R."/>
            <person name="La Ragione R."/>
            <person name="Hildebrand F."/>
            <person name="Pallen M.J."/>
        </authorList>
    </citation>
    <scope>NUCLEOTIDE SEQUENCE</scope>
    <source>
        <strain evidence="13">ChiHjej13B12-12457</strain>
    </source>
</reference>
<gene>
    <name evidence="13" type="ORF">IAC94_05925</name>
</gene>
<evidence type="ECO:0000259" key="12">
    <source>
        <dbReference type="PROSITE" id="PS50990"/>
    </source>
</evidence>
<evidence type="ECO:0000256" key="5">
    <source>
        <dbReference type="ARBA" id="ARBA00022927"/>
    </source>
</evidence>
<feature type="domain" description="Peptidase C39" evidence="12">
    <location>
        <begin position="9"/>
        <end position="136"/>
    </location>
</feature>
<dbReference type="InterPro" id="IPR003439">
    <property type="entry name" value="ABC_transporter-like_ATP-bd"/>
</dbReference>
<dbReference type="SMART" id="SM00382">
    <property type="entry name" value="AAA"/>
    <property type="match status" value="1"/>
</dbReference>
<evidence type="ECO:0000256" key="4">
    <source>
        <dbReference type="ARBA" id="ARBA00022840"/>
    </source>
</evidence>
<dbReference type="PROSITE" id="PS50893">
    <property type="entry name" value="ABC_TRANSPORTER_2"/>
    <property type="match status" value="1"/>
</dbReference>
<evidence type="ECO:0000256" key="7">
    <source>
        <dbReference type="ARBA" id="ARBA00023136"/>
    </source>
</evidence>
<dbReference type="PANTHER" id="PTHR24221:SF654">
    <property type="entry name" value="ATP-BINDING CASSETTE SUB-FAMILY B MEMBER 6"/>
    <property type="match status" value="1"/>
</dbReference>
<evidence type="ECO:0000256" key="3">
    <source>
        <dbReference type="ARBA" id="ARBA00022741"/>
    </source>
</evidence>
<dbReference type="GO" id="GO:0015031">
    <property type="term" value="P:protein transport"/>
    <property type="evidence" value="ECO:0007669"/>
    <property type="project" value="UniProtKB-KW"/>
</dbReference>
<name>A0A9D1E1R1_9BACT</name>
<dbReference type="SUPFAM" id="SSF90123">
    <property type="entry name" value="ABC transporter transmembrane region"/>
    <property type="match status" value="1"/>
</dbReference>
<dbReference type="InterPro" id="IPR039421">
    <property type="entry name" value="Type_1_exporter"/>
</dbReference>
<evidence type="ECO:0000313" key="13">
    <source>
        <dbReference type="EMBL" id="HIR63042.1"/>
    </source>
</evidence>
<evidence type="ECO:0000313" key="14">
    <source>
        <dbReference type="Proteomes" id="UP000886744"/>
    </source>
</evidence>
<evidence type="ECO:0000256" key="1">
    <source>
        <dbReference type="ARBA" id="ARBA00004651"/>
    </source>
</evidence>
<dbReference type="PROSITE" id="PS00211">
    <property type="entry name" value="ABC_TRANSPORTER_1"/>
    <property type="match status" value="1"/>
</dbReference>